<sequence length="101" mass="10855">MTPSDPPGFNALIHAPQRLRICAALLPVREIEFSALRDGLAVADSVLSKHLRVLDEAGYIRLSKPTGRGRARTWVSITASGRTAVLKHLDALRAMLGDVGA</sequence>
<dbReference type="Gene3D" id="1.10.10.10">
    <property type="entry name" value="Winged helix-like DNA-binding domain superfamily/Winged helix DNA-binding domain"/>
    <property type="match status" value="1"/>
</dbReference>
<dbReference type="AlphaFoldDB" id="A0A839QGK2"/>
<accession>A0A839QGK2</accession>
<feature type="domain" description="Winged helix DNA-binding" evidence="1">
    <location>
        <begin position="18"/>
        <end position="95"/>
    </location>
</feature>
<dbReference type="PANTHER" id="PTHR37318:SF1">
    <property type="entry name" value="BSL7504 PROTEIN"/>
    <property type="match status" value="1"/>
</dbReference>
<evidence type="ECO:0000259" key="1">
    <source>
        <dbReference type="Pfam" id="PF13601"/>
    </source>
</evidence>
<proteinExistence type="predicted"/>
<dbReference type="InterPro" id="IPR036390">
    <property type="entry name" value="WH_DNA-bd_sf"/>
</dbReference>
<dbReference type="SUPFAM" id="SSF46785">
    <property type="entry name" value="Winged helix' DNA-binding domain"/>
    <property type="match status" value="1"/>
</dbReference>
<dbReference type="Proteomes" id="UP000523000">
    <property type="component" value="Unassembled WGS sequence"/>
</dbReference>
<evidence type="ECO:0000313" key="3">
    <source>
        <dbReference type="Proteomes" id="UP000523000"/>
    </source>
</evidence>
<dbReference type="GO" id="GO:0003677">
    <property type="term" value="F:DNA binding"/>
    <property type="evidence" value="ECO:0007669"/>
    <property type="project" value="UniProtKB-KW"/>
</dbReference>
<evidence type="ECO:0000313" key="2">
    <source>
        <dbReference type="EMBL" id="MBB2995468.1"/>
    </source>
</evidence>
<dbReference type="EMBL" id="JACHVS010000001">
    <property type="protein sequence ID" value="MBB2995468.1"/>
    <property type="molecule type" value="Genomic_DNA"/>
</dbReference>
<keyword evidence="3" id="KW-1185">Reference proteome</keyword>
<dbReference type="Pfam" id="PF13601">
    <property type="entry name" value="HTH_34"/>
    <property type="match status" value="1"/>
</dbReference>
<reference evidence="2 3" key="1">
    <citation type="submission" date="2020-08" db="EMBL/GenBank/DDBJ databases">
        <title>Sequencing the genomes of 1000 actinobacteria strains.</title>
        <authorList>
            <person name="Klenk H.-P."/>
        </authorList>
    </citation>
    <scope>NUCLEOTIDE SEQUENCE [LARGE SCALE GENOMIC DNA]</scope>
    <source>
        <strain evidence="2 3">DSM 22826</strain>
    </source>
</reference>
<dbReference type="InterPro" id="IPR027395">
    <property type="entry name" value="WH_DNA-bd_dom"/>
</dbReference>
<keyword evidence="2" id="KW-0238">DNA-binding</keyword>
<dbReference type="PANTHER" id="PTHR37318">
    <property type="entry name" value="BSL7504 PROTEIN"/>
    <property type="match status" value="1"/>
</dbReference>
<gene>
    <name evidence="2" type="ORF">E9229_001659</name>
</gene>
<dbReference type="RefSeq" id="WP_183510724.1">
    <property type="nucleotide sequence ID" value="NZ_BAABGK010000099.1"/>
</dbReference>
<comment type="caution">
    <text evidence="2">The sequence shown here is derived from an EMBL/GenBank/DDBJ whole genome shotgun (WGS) entry which is preliminary data.</text>
</comment>
<protein>
    <submittedName>
        <fullName evidence="2">DNA-binding MarR family transcriptional regulator</fullName>
    </submittedName>
</protein>
<dbReference type="InterPro" id="IPR036388">
    <property type="entry name" value="WH-like_DNA-bd_sf"/>
</dbReference>
<name>A0A839QGK2_9MICC</name>
<organism evidence="2 3">
    <name type="scientific">Paeniglutamicibacter cryotolerans</name>
    <dbReference type="NCBI Taxonomy" id="670079"/>
    <lineage>
        <taxon>Bacteria</taxon>
        <taxon>Bacillati</taxon>
        <taxon>Actinomycetota</taxon>
        <taxon>Actinomycetes</taxon>
        <taxon>Micrococcales</taxon>
        <taxon>Micrococcaceae</taxon>
        <taxon>Paeniglutamicibacter</taxon>
    </lineage>
</organism>